<keyword evidence="3 6" id="KW-1133">Transmembrane helix</keyword>
<dbReference type="Proteomes" id="UP000201838">
    <property type="component" value="Unassembled WGS sequence"/>
</dbReference>
<gene>
    <name evidence="7" type="ORF">BOA8489_02682</name>
</gene>
<evidence type="ECO:0000256" key="5">
    <source>
        <dbReference type="PIRSR" id="PIRSR604254-1"/>
    </source>
</evidence>
<feature type="transmembrane region" description="Helical" evidence="6">
    <location>
        <begin position="102"/>
        <end position="129"/>
    </location>
</feature>
<evidence type="ECO:0000256" key="4">
    <source>
        <dbReference type="ARBA" id="ARBA00023136"/>
    </source>
</evidence>
<keyword evidence="2 6" id="KW-0812">Transmembrane</keyword>
<feature type="transmembrane region" description="Helical" evidence="6">
    <location>
        <begin position="207"/>
        <end position="225"/>
    </location>
</feature>
<evidence type="ECO:0000256" key="1">
    <source>
        <dbReference type="ARBA" id="ARBA00004141"/>
    </source>
</evidence>
<dbReference type="EMBL" id="FXXQ01000009">
    <property type="protein sequence ID" value="SMX24556.1"/>
    <property type="molecule type" value="Genomic_DNA"/>
</dbReference>
<evidence type="ECO:0000313" key="8">
    <source>
        <dbReference type="Proteomes" id="UP000201838"/>
    </source>
</evidence>
<evidence type="ECO:0000313" key="7">
    <source>
        <dbReference type="EMBL" id="SMX24556.1"/>
    </source>
</evidence>
<organism evidence="7 8">
    <name type="scientific">Boseongicola aestuarii</name>
    <dbReference type="NCBI Taxonomy" id="1470561"/>
    <lineage>
        <taxon>Bacteria</taxon>
        <taxon>Pseudomonadati</taxon>
        <taxon>Pseudomonadota</taxon>
        <taxon>Alphaproteobacteria</taxon>
        <taxon>Rhodobacterales</taxon>
        <taxon>Paracoccaceae</taxon>
        <taxon>Boseongicola</taxon>
    </lineage>
</organism>
<accession>A0A238J1L4</accession>
<evidence type="ECO:0000256" key="6">
    <source>
        <dbReference type="SAM" id="Phobius"/>
    </source>
</evidence>
<feature type="transmembrane region" description="Helical" evidence="6">
    <location>
        <begin position="31"/>
        <end position="54"/>
    </location>
</feature>
<sequence length="226" mass="24210">MRVTKPIYAQPMNILLGRQLGYTRSEYLSDLAVHILGMVVVLTCVPVLIVLAILSDGGPATIVGMGLYGLSFAAMILCSAVYNIFPHPDWEWLFKRLDHSAIYLKIAGTFTGFAMLAGQGVLVVGALWAAAAAGISLKMFCPFRFRRTSIALYLGMGWCAGLVAFGIFAALPPMTGILIAAGGLLYTVGIGFYLARRVPFHMTIWHGFVLVASVTMYAAAVVAVVA</sequence>
<comment type="subcellular location">
    <subcellularLocation>
        <location evidence="1">Membrane</location>
        <topology evidence="1">Multi-pass membrane protein</topology>
    </subcellularLocation>
</comment>
<keyword evidence="8" id="KW-1185">Reference proteome</keyword>
<keyword evidence="4 6" id="KW-0472">Membrane</keyword>
<keyword evidence="5" id="KW-0862">Zinc</keyword>
<proteinExistence type="predicted"/>
<dbReference type="GO" id="GO:0016020">
    <property type="term" value="C:membrane"/>
    <property type="evidence" value="ECO:0007669"/>
    <property type="project" value="UniProtKB-SubCell"/>
</dbReference>
<protein>
    <submittedName>
        <fullName evidence="7">Hemolysin-III related</fullName>
    </submittedName>
</protein>
<keyword evidence="5" id="KW-0479">Metal-binding</keyword>
<dbReference type="Pfam" id="PF03006">
    <property type="entry name" value="HlyIII"/>
    <property type="match status" value="1"/>
</dbReference>
<dbReference type="GO" id="GO:0046872">
    <property type="term" value="F:metal ion binding"/>
    <property type="evidence" value="ECO:0007669"/>
    <property type="project" value="UniProtKB-KW"/>
</dbReference>
<feature type="transmembrane region" description="Helical" evidence="6">
    <location>
        <begin position="177"/>
        <end position="195"/>
    </location>
</feature>
<dbReference type="InterPro" id="IPR004254">
    <property type="entry name" value="AdipoR/HlyIII-related"/>
</dbReference>
<feature type="transmembrane region" description="Helical" evidence="6">
    <location>
        <begin position="150"/>
        <end position="171"/>
    </location>
</feature>
<dbReference type="PANTHER" id="PTHR20855:SF3">
    <property type="entry name" value="LD03007P"/>
    <property type="match status" value="1"/>
</dbReference>
<evidence type="ECO:0000256" key="3">
    <source>
        <dbReference type="ARBA" id="ARBA00022989"/>
    </source>
</evidence>
<name>A0A238J1L4_9RHOB</name>
<feature type="binding site" evidence="5">
    <location>
        <position position="206"/>
    </location>
    <ligand>
        <name>Zn(2+)</name>
        <dbReference type="ChEBI" id="CHEBI:29105"/>
    </ligand>
</feature>
<evidence type="ECO:0000256" key="2">
    <source>
        <dbReference type="ARBA" id="ARBA00022692"/>
    </source>
</evidence>
<reference evidence="7 8" key="1">
    <citation type="submission" date="2017-05" db="EMBL/GenBank/DDBJ databases">
        <authorList>
            <person name="Song R."/>
            <person name="Chenine A.L."/>
            <person name="Ruprecht R.M."/>
        </authorList>
    </citation>
    <scope>NUCLEOTIDE SEQUENCE [LARGE SCALE GENOMIC DNA]</scope>
    <source>
        <strain evidence="7 8">CECT 8489</strain>
    </source>
</reference>
<dbReference type="PANTHER" id="PTHR20855">
    <property type="entry name" value="ADIPOR/PROGESTIN RECEPTOR-RELATED"/>
    <property type="match status" value="1"/>
</dbReference>
<feature type="transmembrane region" description="Helical" evidence="6">
    <location>
        <begin position="61"/>
        <end position="82"/>
    </location>
</feature>
<dbReference type="AlphaFoldDB" id="A0A238J1L4"/>